<evidence type="ECO:0000259" key="2">
    <source>
        <dbReference type="PROSITE" id="PS51471"/>
    </source>
</evidence>
<organism evidence="3 4">
    <name type="scientific">Streptomyces xantholiticus</name>
    <dbReference type="NCBI Taxonomy" id="68285"/>
    <lineage>
        <taxon>Bacteria</taxon>
        <taxon>Bacillati</taxon>
        <taxon>Actinomycetota</taxon>
        <taxon>Actinomycetes</taxon>
        <taxon>Kitasatosporales</taxon>
        <taxon>Streptomycetaceae</taxon>
        <taxon>Streptomyces</taxon>
    </lineage>
</organism>
<dbReference type="PROSITE" id="PS51471">
    <property type="entry name" value="FE2OG_OXY"/>
    <property type="match status" value="1"/>
</dbReference>
<protein>
    <submittedName>
        <fullName evidence="3">ArpA protein</fullName>
    </submittedName>
</protein>
<keyword evidence="1" id="KW-0479">Metal-binding</keyword>
<dbReference type="EMBL" id="JBEPBX010000038">
    <property type="protein sequence ID" value="MER6617486.1"/>
    <property type="molecule type" value="Genomic_DNA"/>
</dbReference>
<keyword evidence="4" id="KW-1185">Reference proteome</keyword>
<comment type="similarity">
    <text evidence="1">Belongs to the iron/ascorbate-dependent oxidoreductase family.</text>
</comment>
<comment type="caution">
    <text evidence="3">The sequence shown here is derived from an EMBL/GenBank/DDBJ whole genome shotgun (WGS) entry which is preliminary data.</text>
</comment>
<keyword evidence="1" id="KW-0560">Oxidoreductase</keyword>
<name>A0ABV1V4M0_9ACTN</name>
<dbReference type="Pfam" id="PF23169">
    <property type="entry name" value="HalD"/>
    <property type="match status" value="1"/>
</dbReference>
<proteinExistence type="inferred from homology"/>
<gene>
    <name evidence="3" type="ORF">ABT276_29935</name>
</gene>
<dbReference type="InterPro" id="IPR005123">
    <property type="entry name" value="Oxoglu/Fe-dep_dioxygenase_dom"/>
</dbReference>
<keyword evidence="1" id="KW-0408">Iron</keyword>
<dbReference type="Gene3D" id="2.60.120.620">
    <property type="entry name" value="q2cbj1_9rhob like domain"/>
    <property type="match status" value="1"/>
</dbReference>
<dbReference type="InterPro" id="IPR056470">
    <property type="entry name" value="BesD/HalB-like"/>
</dbReference>
<evidence type="ECO:0000313" key="3">
    <source>
        <dbReference type="EMBL" id="MER6617486.1"/>
    </source>
</evidence>
<feature type="domain" description="Fe2OG dioxygenase" evidence="2">
    <location>
        <begin position="143"/>
        <end position="254"/>
    </location>
</feature>
<reference evidence="3 4" key="1">
    <citation type="submission" date="2024-06" db="EMBL/GenBank/DDBJ databases">
        <title>The Natural Products Discovery Center: Release of the First 8490 Sequenced Strains for Exploring Actinobacteria Biosynthetic Diversity.</title>
        <authorList>
            <person name="Kalkreuter E."/>
            <person name="Kautsar S.A."/>
            <person name="Yang D."/>
            <person name="Bader C.D."/>
            <person name="Teijaro C.N."/>
            <person name="Fluegel L."/>
            <person name="Davis C.M."/>
            <person name="Simpson J.R."/>
            <person name="Lauterbach L."/>
            <person name="Steele A.D."/>
            <person name="Gui C."/>
            <person name="Meng S."/>
            <person name="Li G."/>
            <person name="Viehrig K."/>
            <person name="Ye F."/>
            <person name="Su P."/>
            <person name="Kiefer A.F."/>
            <person name="Nichols A."/>
            <person name="Cepeda A.J."/>
            <person name="Yan W."/>
            <person name="Fan B."/>
            <person name="Jiang Y."/>
            <person name="Adhikari A."/>
            <person name="Zheng C.-J."/>
            <person name="Schuster L."/>
            <person name="Cowan T.M."/>
            <person name="Smanski M.J."/>
            <person name="Chevrette M.G."/>
            <person name="De Carvalho L.P.S."/>
            <person name="Shen B."/>
        </authorList>
    </citation>
    <scope>NUCLEOTIDE SEQUENCE [LARGE SCALE GENOMIC DNA]</scope>
    <source>
        <strain evidence="3 4">NPDC000837</strain>
    </source>
</reference>
<evidence type="ECO:0000313" key="4">
    <source>
        <dbReference type="Proteomes" id="UP001445472"/>
    </source>
</evidence>
<sequence>MSTLEAVTLDQVVDTARYPLSEPESAEGQAVVSRARRELLTLGCTVLPDFIRPSLREVLRQESSAMAPRAHYDVETVNVYNIAVDSALPEDHPGRRTFQRGNAFVARDRVPQNSLISRLYSHQVFQDFIARCFGLPQLHELADPLSGLVLNVVAPGMEHPWHFDTNEFTVSMLTQRAQAGGVFEYCPNIRSAHDERFDDVRDVLDGRGERLIRSLPLQPGDLQLFKGRYSLHRVSPVRGEVARHSAIFAYSERPGVIGSVARTQQLFGRVLPEHLAVEGRAVRGDLLLD</sequence>
<dbReference type="Proteomes" id="UP001445472">
    <property type="component" value="Unassembled WGS sequence"/>
</dbReference>
<dbReference type="RefSeq" id="WP_351978553.1">
    <property type="nucleotide sequence ID" value="NZ_JBEPBX010000038.1"/>
</dbReference>
<accession>A0ABV1V4M0</accession>
<evidence type="ECO:0000256" key="1">
    <source>
        <dbReference type="RuleBase" id="RU003682"/>
    </source>
</evidence>
<dbReference type="SUPFAM" id="SSF51197">
    <property type="entry name" value="Clavaminate synthase-like"/>
    <property type="match status" value="1"/>
</dbReference>